<dbReference type="GO" id="GO:0046983">
    <property type="term" value="F:protein dimerization activity"/>
    <property type="evidence" value="ECO:0007669"/>
    <property type="project" value="InterPro"/>
</dbReference>
<dbReference type="GO" id="GO:0000978">
    <property type="term" value="F:RNA polymerase II cis-regulatory region sequence-specific DNA binding"/>
    <property type="evidence" value="ECO:0007669"/>
    <property type="project" value="TreeGrafter"/>
</dbReference>
<feature type="region of interest" description="Disordered" evidence="6">
    <location>
        <begin position="62"/>
        <end position="86"/>
    </location>
</feature>
<keyword evidence="4" id="KW-0804">Transcription</keyword>
<evidence type="ECO:0000256" key="1">
    <source>
        <dbReference type="ARBA" id="ARBA00004123"/>
    </source>
</evidence>
<dbReference type="SUPFAM" id="SSF55455">
    <property type="entry name" value="SRF-like"/>
    <property type="match status" value="1"/>
</dbReference>
<evidence type="ECO:0000256" key="6">
    <source>
        <dbReference type="SAM" id="MobiDB-lite"/>
    </source>
</evidence>
<evidence type="ECO:0000313" key="8">
    <source>
        <dbReference type="EMBL" id="CAH2070983.1"/>
    </source>
</evidence>
<dbReference type="InterPro" id="IPR033897">
    <property type="entry name" value="SRF-like_MADS-box"/>
</dbReference>
<evidence type="ECO:0000256" key="4">
    <source>
        <dbReference type="ARBA" id="ARBA00023163"/>
    </source>
</evidence>
<keyword evidence="2" id="KW-0805">Transcription regulation</keyword>
<feature type="domain" description="MADS-box" evidence="7">
    <location>
        <begin position="64"/>
        <end position="109"/>
    </location>
</feature>
<reference evidence="8 9" key="1">
    <citation type="submission" date="2022-03" db="EMBL/GenBank/DDBJ databases">
        <authorList>
            <person name="Nunn A."/>
            <person name="Chopra R."/>
            <person name="Nunn A."/>
            <person name="Contreras Garrido A."/>
        </authorList>
    </citation>
    <scope>NUCLEOTIDE SEQUENCE [LARGE SCALE GENOMIC DNA]</scope>
</reference>
<keyword evidence="9" id="KW-1185">Reference proteome</keyword>
<dbReference type="Pfam" id="PF00319">
    <property type="entry name" value="SRF-TF"/>
    <property type="match status" value="1"/>
</dbReference>
<protein>
    <recommendedName>
        <fullName evidence="7">MADS-box domain-containing protein</fullName>
    </recommendedName>
</protein>
<keyword evidence="3" id="KW-0238">DNA-binding</keyword>
<sequence>MTILSLSGNLIIKCCGHFLEVKRMLMIQWCTVTDMASQDSQAKKIAAPYNVEIRKKREMVKRGGTKTKARMEKIEKKESKAVTHSKRHQGLFSKASQLCLLSGAQIAVLATPPSSESNASFYSFGHSSVDAVVSAFLSGNRPPPVGEEPREDAGICLARKHLGLGMWWEDEALARSENPQELTEAINSISFLMTKFKELRKGEAFCQPKNHQRDLKRGEDEKIPDQTLIRQSDYPISRMVPDDIVAVHDDSPSITEEQSEILALCDSFCVTEEEENNNINMDDSVLTGGSFDQEMDFDFDTAFDSSAFNEWPLESNPILDDDVSTDANLISDFQASDVDEAFDTSAFQNWLFEKETKGALDQDNRRFSDSFNTIAAV</sequence>
<accession>A0AAU9SUZ7</accession>
<evidence type="ECO:0000256" key="2">
    <source>
        <dbReference type="ARBA" id="ARBA00023015"/>
    </source>
</evidence>
<organism evidence="8 9">
    <name type="scientific">Thlaspi arvense</name>
    <name type="common">Field penny-cress</name>
    <dbReference type="NCBI Taxonomy" id="13288"/>
    <lineage>
        <taxon>Eukaryota</taxon>
        <taxon>Viridiplantae</taxon>
        <taxon>Streptophyta</taxon>
        <taxon>Embryophyta</taxon>
        <taxon>Tracheophyta</taxon>
        <taxon>Spermatophyta</taxon>
        <taxon>Magnoliopsida</taxon>
        <taxon>eudicotyledons</taxon>
        <taxon>Gunneridae</taxon>
        <taxon>Pentapetalae</taxon>
        <taxon>rosids</taxon>
        <taxon>malvids</taxon>
        <taxon>Brassicales</taxon>
        <taxon>Brassicaceae</taxon>
        <taxon>Thlaspideae</taxon>
        <taxon>Thlaspi</taxon>
    </lineage>
</organism>
<comment type="subcellular location">
    <subcellularLocation>
        <location evidence="1">Nucleus</location>
    </subcellularLocation>
</comment>
<feature type="compositionally biased region" description="Basic and acidic residues" evidence="6">
    <location>
        <begin position="69"/>
        <end position="81"/>
    </location>
</feature>
<dbReference type="PANTHER" id="PTHR11945:SF702">
    <property type="entry name" value="AGAMOUS-LIKE 83-RELATED"/>
    <property type="match status" value="1"/>
</dbReference>
<dbReference type="PANTHER" id="PTHR11945">
    <property type="entry name" value="MADS BOX PROTEIN"/>
    <property type="match status" value="1"/>
</dbReference>
<dbReference type="InterPro" id="IPR002100">
    <property type="entry name" value="TF_MADSbox"/>
</dbReference>
<proteinExistence type="predicted"/>
<dbReference type="PROSITE" id="PS50066">
    <property type="entry name" value="MADS_BOX_2"/>
    <property type="match status" value="1"/>
</dbReference>
<evidence type="ECO:0000256" key="3">
    <source>
        <dbReference type="ARBA" id="ARBA00023125"/>
    </source>
</evidence>
<dbReference type="SMART" id="SM00432">
    <property type="entry name" value="MADS"/>
    <property type="match status" value="1"/>
</dbReference>
<dbReference type="InterPro" id="IPR036879">
    <property type="entry name" value="TF_MADSbox_sf"/>
</dbReference>
<dbReference type="GO" id="GO:0005634">
    <property type="term" value="C:nucleus"/>
    <property type="evidence" value="ECO:0007669"/>
    <property type="project" value="UniProtKB-SubCell"/>
</dbReference>
<keyword evidence="5" id="KW-0539">Nucleus</keyword>
<dbReference type="GO" id="GO:0000981">
    <property type="term" value="F:DNA-binding transcription factor activity, RNA polymerase II-specific"/>
    <property type="evidence" value="ECO:0007669"/>
    <property type="project" value="InterPro"/>
</dbReference>
<evidence type="ECO:0000256" key="5">
    <source>
        <dbReference type="ARBA" id="ARBA00023242"/>
    </source>
</evidence>
<dbReference type="EMBL" id="OU466862">
    <property type="protein sequence ID" value="CAH2070983.1"/>
    <property type="molecule type" value="Genomic_DNA"/>
</dbReference>
<evidence type="ECO:0000313" key="9">
    <source>
        <dbReference type="Proteomes" id="UP000836841"/>
    </source>
</evidence>
<dbReference type="Gene3D" id="3.40.1810.10">
    <property type="entry name" value="Transcription factor, MADS-box"/>
    <property type="match status" value="1"/>
</dbReference>
<evidence type="ECO:0000259" key="7">
    <source>
        <dbReference type="PROSITE" id="PS50066"/>
    </source>
</evidence>
<dbReference type="CDD" id="cd00266">
    <property type="entry name" value="MADS_SRF_like"/>
    <property type="match status" value="1"/>
</dbReference>
<dbReference type="Proteomes" id="UP000836841">
    <property type="component" value="Chromosome 6"/>
</dbReference>
<dbReference type="GO" id="GO:0045944">
    <property type="term" value="P:positive regulation of transcription by RNA polymerase II"/>
    <property type="evidence" value="ECO:0007669"/>
    <property type="project" value="InterPro"/>
</dbReference>
<name>A0AAU9SUZ7_THLAR</name>
<gene>
    <name evidence="8" type="ORF">TAV2_LOCUS22089</name>
</gene>
<dbReference type="AlphaFoldDB" id="A0AAU9SUZ7"/>